<dbReference type="InterPro" id="IPR050131">
    <property type="entry name" value="Peptidase_S8_subtilisin-like"/>
</dbReference>
<dbReference type="SUPFAM" id="SSF52743">
    <property type="entry name" value="Subtilisin-like"/>
    <property type="match status" value="1"/>
</dbReference>
<dbReference type="GO" id="GO:0006508">
    <property type="term" value="P:proteolysis"/>
    <property type="evidence" value="ECO:0007669"/>
    <property type="project" value="UniProtKB-KW"/>
</dbReference>
<dbReference type="PROSITE" id="PS00138">
    <property type="entry name" value="SUBTILASE_SER"/>
    <property type="match status" value="1"/>
</dbReference>
<evidence type="ECO:0000313" key="10">
    <source>
        <dbReference type="Proteomes" id="UP000182783"/>
    </source>
</evidence>
<dbReference type="Proteomes" id="UP000070252">
    <property type="component" value="Unassembled WGS sequence"/>
</dbReference>
<evidence type="ECO:0000256" key="5">
    <source>
        <dbReference type="PROSITE-ProRule" id="PRU01240"/>
    </source>
</evidence>
<dbReference type="AlphaFoldDB" id="A0A1G9JAS5"/>
<dbReference type="InterPro" id="IPR034074">
    <property type="entry name" value="Y4bN_pept_dom"/>
</dbReference>
<reference evidence="8 10" key="2">
    <citation type="submission" date="2016-10" db="EMBL/GenBank/DDBJ databases">
        <authorList>
            <person name="de Groot N.N."/>
        </authorList>
    </citation>
    <scope>NUCLEOTIDE SEQUENCE [LARGE SCALE GENOMIC DNA]</scope>
    <source>
        <strain evidence="8 10">CGMCC 1.10239</strain>
    </source>
</reference>
<evidence type="ECO:0000256" key="2">
    <source>
        <dbReference type="ARBA" id="ARBA00022670"/>
    </source>
</evidence>
<feature type="domain" description="Peptidase S8/S53" evidence="6">
    <location>
        <begin position="265"/>
        <end position="535"/>
    </location>
</feature>
<dbReference type="PANTHER" id="PTHR43806:SF11">
    <property type="entry name" value="CEREVISIN-RELATED"/>
    <property type="match status" value="1"/>
</dbReference>
<feature type="active site" description="Charge relay system" evidence="5">
    <location>
        <position position="270"/>
    </location>
</feature>
<comment type="similarity">
    <text evidence="1 5">Belongs to the peptidase S8 family.</text>
</comment>
<evidence type="ECO:0000256" key="3">
    <source>
        <dbReference type="ARBA" id="ARBA00022801"/>
    </source>
</evidence>
<reference evidence="7 9" key="1">
    <citation type="submission" date="2015-08" db="EMBL/GenBank/DDBJ databases">
        <title>Genome of Paenibacillus jilunlii.</title>
        <authorList>
            <person name="Sant'Anna F.H."/>
            <person name="Ambrosini A."/>
            <person name="Souza R."/>
            <person name="Bach E."/>
            <person name="Fernandes G."/>
            <person name="Balsanelli E."/>
            <person name="Baura V.A."/>
            <person name="Pedrosa F.O."/>
            <person name="Souza E.M."/>
            <person name="Passaglia L."/>
        </authorList>
    </citation>
    <scope>NUCLEOTIDE SEQUENCE [LARGE SCALE GENOMIC DNA]</scope>
    <source>
        <strain evidence="7 9">DSM 23019</strain>
    </source>
</reference>
<keyword evidence="4 5" id="KW-0720">Serine protease</keyword>
<dbReference type="InterPro" id="IPR023828">
    <property type="entry name" value="Peptidase_S8_Ser-AS"/>
</dbReference>
<dbReference type="Pfam" id="PF00082">
    <property type="entry name" value="Peptidase_S8"/>
    <property type="match status" value="1"/>
</dbReference>
<keyword evidence="9" id="KW-1185">Reference proteome</keyword>
<evidence type="ECO:0000313" key="7">
    <source>
        <dbReference type="EMBL" id="KWX74821.1"/>
    </source>
</evidence>
<keyword evidence="3 5" id="KW-0378">Hydrolase</keyword>
<dbReference type="Proteomes" id="UP000182783">
    <property type="component" value="Unassembled WGS sequence"/>
</dbReference>
<dbReference type="InterPro" id="IPR036852">
    <property type="entry name" value="Peptidase_S8/S53_dom_sf"/>
</dbReference>
<feature type="active site" description="Charge relay system" evidence="5">
    <location>
        <position position="299"/>
    </location>
</feature>
<sequence>MTNNNYLIKIIQKRKETDERETEGGGDNSKLPDWVMEGAVLEKHSRTLMGSLSSLEQFVSNKTKQFQAIPVVIKAKVNNDALAKSHRTAINEFFQKKGRDKTIGLTNNNELFVRVDNANEFKQIAEKLSNFDDNAKAISALENLDPFEVSLLDVNEYPLRDGKYVLKIKLFDYKNYRINAKVEDEFKNIILSNKQLDLVKTVPYSRHLKVHEVTADSFEAIHVLAEFSGTLAIDPMPMFEVNEDDFFVETDLKFPQPEKEMDYPVVGVLDSGIAPTTQLESWIIDKHTNVPDEYINQSHGTFVAGIIAFGDLFEKKTLTGVNGCKLFNATVFPDASKEKISETDLVENIRDAIEKKKDEVKVWNMSLGSMAEADQNEFSDFGVALDNIQDEHEVLIIKSAGNCNNFLNKKSVSRIARGADSVRSLTVGSVAHSQNVGDLSKVNTPSPFSRIGPGPSFIIKPELVHYGGNCGVDNGVAIINGVSSLSQDGLIKKAIGTSFSTPRVAAIAADLNLKLEEEFDPILIKALLLHSASYPDNVDMEINQKIDQMGFGLPKKADEILFNNPHEITVVLRDSISKGEYIEILDFPYPESLVDEDGHYTGQIIVTLVNNPILDSQQGPEYCQSNIDVKFGTYDQKKLRDTTKPMIKNELGKEGAQNLLQSSLYSKKKAAKDLVEFANQEKTLIKYGNKFYPNRKYALDLTELTKSNKEKFLISPKNWYLKLEGLFRSHIEQLAEFERSDLTQEFCMLLTIRDPNQKAPVYQEVSKLLEINNFIHRNIKINQNIDIRLDDDSMGV</sequence>
<dbReference type="OrthoDB" id="9759014at2"/>
<protein>
    <submittedName>
        <fullName evidence="8">Subtilase family protein</fullName>
    </submittedName>
</protein>
<organism evidence="8 10">
    <name type="scientific">Paenibacillus jilunlii</name>
    <dbReference type="NCBI Taxonomy" id="682956"/>
    <lineage>
        <taxon>Bacteria</taxon>
        <taxon>Bacillati</taxon>
        <taxon>Bacillota</taxon>
        <taxon>Bacilli</taxon>
        <taxon>Bacillales</taxon>
        <taxon>Paenibacillaceae</taxon>
        <taxon>Paenibacillus</taxon>
    </lineage>
</organism>
<dbReference type="GO" id="GO:0004252">
    <property type="term" value="F:serine-type endopeptidase activity"/>
    <property type="evidence" value="ECO:0007669"/>
    <property type="project" value="UniProtKB-UniRule"/>
</dbReference>
<dbReference type="PANTHER" id="PTHR43806">
    <property type="entry name" value="PEPTIDASE S8"/>
    <property type="match status" value="1"/>
</dbReference>
<name>A0A1G9JAS5_9BACL</name>
<gene>
    <name evidence="7" type="ORF">AML91_14350</name>
    <name evidence="8" type="ORF">SAMN05216191_102393</name>
</gene>
<dbReference type="Gene3D" id="3.40.50.200">
    <property type="entry name" value="Peptidase S8/S53 domain"/>
    <property type="match status" value="1"/>
</dbReference>
<accession>A0A1G9JAS5</accession>
<dbReference type="RefSeq" id="WP_062523625.1">
    <property type="nucleotide sequence ID" value="NZ_CP048429.1"/>
</dbReference>
<evidence type="ECO:0000313" key="8">
    <source>
        <dbReference type="EMBL" id="SDL34305.1"/>
    </source>
</evidence>
<dbReference type="CDD" id="cd04847">
    <property type="entry name" value="Peptidases_S8_Subtilisin_like_2"/>
    <property type="match status" value="1"/>
</dbReference>
<evidence type="ECO:0000256" key="1">
    <source>
        <dbReference type="ARBA" id="ARBA00011073"/>
    </source>
</evidence>
<dbReference type="PROSITE" id="PS51892">
    <property type="entry name" value="SUBTILASE"/>
    <property type="match status" value="1"/>
</dbReference>
<evidence type="ECO:0000259" key="6">
    <source>
        <dbReference type="Pfam" id="PF00082"/>
    </source>
</evidence>
<keyword evidence="2 5" id="KW-0645">Protease</keyword>
<evidence type="ECO:0000313" key="9">
    <source>
        <dbReference type="Proteomes" id="UP000070252"/>
    </source>
</evidence>
<dbReference type="EMBL" id="LIPY01000113">
    <property type="protein sequence ID" value="KWX74821.1"/>
    <property type="molecule type" value="Genomic_DNA"/>
</dbReference>
<feature type="active site" description="Charge relay system" evidence="5">
    <location>
        <position position="498"/>
    </location>
</feature>
<proteinExistence type="inferred from homology"/>
<evidence type="ECO:0000256" key="4">
    <source>
        <dbReference type="ARBA" id="ARBA00022825"/>
    </source>
</evidence>
<dbReference type="InterPro" id="IPR000209">
    <property type="entry name" value="Peptidase_S8/S53_dom"/>
</dbReference>
<dbReference type="EMBL" id="FNGM01000002">
    <property type="protein sequence ID" value="SDL34305.1"/>
    <property type="molecule type" value="Genomic_DNA"/>
</dbReference>